<accession>A0A9K3HNL6</accession>
<protein>
    <submittedName>
        <fullName evidence="2">Uncharacterized protein</fullName>
    </submittedName>
</protein>
<feature type="region of interest" description="Disordered" evidence="1">
    <location>
        <begin position="1"/>
        <end position="32"/>
    </location>
</feature>
<evidence type="ECO:0000256" key="1">
    <source>
        <dbReference type="SAM" id="MobiDB-lite"/>
    </source>
</evidence>
<dbReference type="EMBL" id="MNCJ02000326">
    <property type="protein sequence ID" value="KAF5781661.1"/>
    <property type="molecule type" value="Genomic_DNA"/>
</dbReference>
<name>A0A9K3HNL6_HELAN</name>
<evidence type="ECO:0000313" key="3">
    <source>
        <dbReference type="Proteomes" id="UP000215914"/>
    </source>
</evidence>
<dbReference type="Gramene" id="mRNA:HanXRQr2_Chr11g0486371">
    <property type="protein sequence ID" value="CDS:HanXRQr2_Chr11g0486371.1"/>
    <property type="gene ID" value="HanXRQr2_Chr11g0486371"/>
</dbReference>
<reference evidence="2" key="2">
    <citation type="submission" date="2020-06" db="EMBL/GenBank/DDBJ databases">
        <title>Helianthus annuus Genome sequencing and assembly Release 2.</title>
        <authorList>
            <person name="Gouzy J."/>
            <person name="Langlade N."/>
            <person name="Munos S."/>
        </authorList>
    </citation>
    <scope>NUCLEOTIDE SEQUENCE</scope>
    <source>
        <tissue evidence="2">Leaves</tissue>
    </source>
</reference>
<evidence type="ECO:0000313" key="2">
    <source>
        <dbReference type="EMBL" id="KAF5781661.1"/>
    </source>
</evidence>
<keyword evidence="3" id="KW-1185">Reference proteome</keyword>
<dbReference type="AlphaFoldDB" id="A0A9K3HNL6"/>
<feature type="compositionally biased region" description="Low complexity" evidence="1">
    <location>
        <begin position="10"/>
        <end position="24"/>
    </location>
</feature>
<gene>
    <name evidence="2" type="ORF">HanXRQr2_Chr11g0486371</name>
</gene>
<proteinExistence type="predicted"/>
<comment type="caution">
    <text evidence="2">The sequence shown here is derived from an EMBL/GenBank/DDBJ whole genome shotgun (WGS) entry which is preliminary data.</text>
</comment>
<dbReference type="Proteomes" id="UP000215914">
    <property type="component" value="Unassembled WGS sequence"/>
</dbReference>
<organism evidence="2 3">
    <name type="scientific">Helianthus annuus</name>
    <name type="common">Common sunflower</name>
    <dbReference type="NCBI Taxonomy" id="4232"/>
    <lineage>
        <taxon>Eukaryota</taxon>
        <taxon>Viridiplantae</taxon>
        <taxon>Streptophyta</taxon>
        <taxon>Embryophyta</taxon>
        <taxon>Tracheophyta</taxon>
        <taxon>Spermatophyta</taxon>
        <taxon>Magnoliopsida</taxon>
        <taxon>eudicotyledons</taxon>
        <taxon>Gunneridae</taxon>
        <taxon>Pentapetalae</taxon>
        <taxon>asterids</taxon>
        <taxon>campanulids</taxon>
        <taxon>Asterales</taxon>
        <taxon>Asteraceae</taxon>
        <taxon>Asteroideae</taxon>
        <taxon>Heliantheae alliance</taxon>
        <taxon>Heliantheae</taxon>
        <taxon>Helianthus</taxon>
    </lineage>
</organism>
<reference evidence="2" key="1">
    <citation type="journal article" date="2017" name="Nature">
        <title>The sunflower genome provides insights into oil metabolism, flowering and Asterid evolution.</title>
        <authorList>
            <person name="Badouin H."/>
            <person name="Gouzy J."/>
            <person name="Grassa C.J."/>
            <person name="Murat F."/>
            <person name="Staton S.E."/>
            <person name="Cottret L."/>
            <person name="Lelandais-Briere C."/>
            <person name="Owens G.L."/>
            <person name="Carrere S."/>
            <person name="Mayjonade B."/>
            <person name="Legrand L."/>
            <person name="Gill N."/>
            <person name="Kane N.C."/>
            <person name="Bowers J.E."/>
            <person name="Hubner S."/>
            <person name="Bellec A."/>
            <person name="Berard A."/>
            <person name="Berges H."/>
            <person name="Blanchet N."/>
            <person name="Boniface M.C."/>
            <person name="Brunel D."/>
            <person name="Catrice O."/>
            <person name="Chaidir N."/>
            <person name="Claudel C."/>
            <person name="Donnadieu C."/>
            <person name="Faraut T."/>
            <person name="Fievet G."/>
            <person name="Helmstetter N."/>
            <person name="King M."/>
            <person name="Knapp S.J."/>
            <person name="Lai Z."/>
            <person name="Le Paslier M.C."/>
            <person name="Lippi Y."/>
            <person name="Lorenzon L."/>
            <person name="Mandel J.R."/>
            <person name="Marage G."/>
            <person name="Marchand G."/>
            <person name="Marquand E."/>
            <person name="Bret-Mestries E."/>
            <person name="Morien E."/>
            <person name="Nambeesan S."/>
            <person name="Nguyen T."/>
            <person name="Pegot-Espagnet P."/>
            <person name="Pouilly N."/>
            <person name="Raftis F."/>
            <person name="Sallet E."/>
            <person name="Schiex T."/>
            <person name="Thomas J."/>
            <person name="Vandecasteele C."/>
            <person name="Vares D."/>
            <person name="Vear F."/>
            <person name="Vautrin S."/>
            <person name="Crespi M."/>
            <person name="Mangin B."/>
            <person name="Burke J.M."/>
            <person name="Salse J."/>
            <person name="Munos S."/>
            <person name="Vincourt P."/>
            <person name="Rieseberg L.H."/>
            <person name="Langlade N.B."/>
        </authorList>
    </citation>
    <scope>NUCLEOTIDE SEQUENCE</scope>
    <source>
        <tissue evidence="2">Leaves</tissue>
    </source>
</reference>
<sequence length="147" mass="14916">MDPLVRREPSTSTATTEAPSSSSPNLSEPDGETAVSVLNSIISLVSTFASSGPSDARSSSDVETVLSILDVIIPLVSTFVSPAPSDPKSSSSSSLGAKLLTKSQVEPILSTVTLDIAGGGASNGGRTPLIPLPLSTRRLSRAFSTSS</sequence>